<dbReference type="EMBL" id="UYJE01000971">
    <property type="protein sequence ID" value="VDH98008.1"/>
    <property type="molecule type" value="Genomic_DNA"/>
</dbReference>
<organism evidence="1 2">
    <name type="scientific">Mytilus galloprovincialis</name>
    <name type="common">Mediterranean mussel</name>
    <dbReference type="NCBI Taxonomy" id="29158"/>
    <lineage>
        <taxon>Eukaryota</taxon>
        <taxon>Metazoa</taxon>
        <taxon>Spiralia</taxon>
        <taxon>Lophotrochozoa</taxon>
        <taxon>Mollusca</taxon>
        <taxon>Bivalvia</taxon>
        <taxon>Autobranchia</taxon>
        <taxon>Pteriomorphia</taxon>
        <taxon>Mytilida</taxon>
        <taxon>Mytiloidea</taxon>
        <taxon>Mytilidae</taxon>
        <taxon>Mytilinae</taxon>
        <taxon>Mytilus</taxon>
    </lineage>
</organism>
<evidence type="ECO:0000313" key="1">
    <source>
        <dbReference type="EMBL" id="VDH98008.1"/>
    </source>
</evidence>
<evidence type="ECO:0000313" key="2">
    <source>
        <dbReference type="Proteomes" id="UP000596742"/>
    </source>
</evidence>
<sequence length="217" mass="25452">MDSPTVMTSTPINFKTPTRKRLLFSESLSPVFGPENGQNVADLNEQEGIFKTPTRKRLFFSESLSPVFESRQKVARLNDQEIISIEWETEETKEDTIDDSPVSLFEEVNKLRVRLYHLEAMLIAHVCKERELTGKIRRSRRGPKKTANLIRNRVDKLHHEELSRCPVETWLLKNGYIVCILYNFEHHPEFIEDLYFCGCYFDAVLADYKFMDPVNYQ</sequence>
<dbReference type="Proteomes" id="UP000596742">
    <property type="component" value="Unassembled WGS sequence"/>
</dbReference>
<keyword evidence="2" id="KW-1185">Reference proteome</keyword>
<protein>
    <submittedName>
        <fullName evidence="1">Uncharacterized protein</fullName>
    </submittedName>
</protein>
<dbReference type="AlphaFoldDB" id="A0A8B6C1Q8"/>
<proteinExistence type="predicted"/>
<dbReference type="OrthoDB" id="10428010at2759"/>
<gene>
    <name evidence="1" type="ORF">MGAL_10B055970</name>
</gene>
<comment type="caution">
    <text evidence="1">The sequence shown here is derived from an EMBL/GenBank/DDBJ whole genome shotgun (WGS) entry which is preliminary data.</text>
</comment>
<reference evidence="1" key="1">
    <citation type="submission" date="2018-11" db="EMBL/GenBank/DDBJ databases">
        <authorList>
            <person name="Alioto T."/>
            <person name="Alioto T."/>
        </authorList>
    </citation>
    <scope>NUCLEOTIDE SEQUENCE</scope>
</reference>
<accession>A0A8B6C1Q8</accession>
<name>A0A8B6C1Q8_MYTGA</name>